<reference evidence="4" key="1">
    <citation type="submission" date="2016-06" db="UniProtKB">
        <authorList>
            <consortium name="WormBaseParasite"/>
        </authorList>
    </citation>
    <scope>IDENTIFICATION</scope>
</reference>
<dbReference type="WBParaSite" id="ECPE_0000174201-mRNA-1">
    <property type="protein sequence ID" value="ECPE_0000174201-mRNA-1"/>
    <property type="gene ID" value="ECPE_0000174201"/>
</dbReference>
<accession>A0A183A457</accession>
<sequence>MRMVRSLDVPIRSTVDTSSGPPLYCRETLEQCKTSTEDSTESGWVEHQTQDDISFMSEDPTVSTEIPNDERNNGELVPVSDQTSNIPDESIEPKCTDPTNSAVPAILSEPDDKVIAPCPVRGRPKSSKLGCADAPMCWYSPALEPITEYSENSVPTDSIPPLTTGTNITTVTNNRNGSSKHNAECTQIANADLMQKFRSLENAVDEVETNQAWVATQLSQFRQTLTMTSPLDDAATVRNRLEQIDQLLETLALLGARLRNLEQHVKQAWSDLPV</sequence>
<dbReference type="AlphaFoldDB" id="A0A183A457"/>
<evidence type="ECO:0000313" key="4">
    <source>
        <dbReference type="WBParaSite" id="ECPE_0000174201-mRNA-1"/>
    </source>
</evidence>
<dbReference type="Proteomes" id="UP000272942">
    <property type="component" value="Unassembled WGS sequence"/>
</dbReference>
<feature type="region of interest" description="Disordered" evidence="1">
    <location>
        <begin position="1"/>
        <end position="22"/>
    </location>
</feature>
<reference evidence="2 3" key="2">
    <citation type="submission" date="2018-11" db="EMBL/GenBank/DDBJ databases">
        <authorList>
            <consortium name="Pathogen Informatics"/>
        </authorList>
    </citation>
    <scope>NUCLEOTIDE SEQUENCE [LARGE SCALE GENOMIC DNA]</scope>
    <source>
        <strain evidence="2 3">Egypt</strain>
    </source>
</reference>
<organism evidence="4">
    <name type="scientific">Echinostoma caproni</name>
    <dbReference type="NCBI Taxonomy" id="27848"/>
    <lineage>
        <taxon>Eukaryota</taxon>
        <taxon>Metazoa</taxon>
        <taxon>Spiralia</taxon>
        <taxon>Lophotrochozoa</taxon>
        <taxon>Platyhelminthes</taxon>
        <taxon>Trematoda</taxon>
        <taxon>Digenea</taxon>
        <taxon>Plagiorchiida</taxon>
        <taxon>Echinostomata</taxon>
        <taxon>Echinostomatoidea</taxon>
        <taxon>Echinostomatidae</taxon>
        <taxon>Echinostoma</taxon>
    </lineage>
</organism>
<evidence type="ECO:0000313" key="2">
    <source>
        <dbReference type="EMBL" id="VDP45514.1"/>
    </source>
</evidence>
<protein>
    <submittedName>
        <fullName evidence="4">Biogenesis of lysosome-related organelles complex 1 subunit 7</fullName>
    </submittedName>
</protein>
<dbReference type="EMBL" id="UZAN01014400">
    <property type="protein sequence ID" value="VDP45514.1"/>
    <property type="molecule type" value="Genomic_DNA"/>
</dbReference>
<dbReference type="OrthoDB" id="10528193at2759"/>
<evidence type="ECO:0000313" key="3">
    <source>
        <dbReference type="Proteomes" id="UP000272942"/>
    </source>
</evidence>
<evidence type="ECO:0000256" key="1">
    <source>
        <dbReference type="SAM" id="MobiDB-lite"/>
    </source>
</evidence>
<name>A0A183A457_9TREM</name>
<keyword evidence="3" id="KW-1185">Reference proteome</keyword>
<proteinExistence type="predicted"/>
<feature type="region of interest" description="Disordered" evidence="1">
    <location>
        <begin position="34"/>
        <end position="105"/>
    </location>
</feature>
<gene>
    <name evidence="2" type="ORF">ECPE_LOCUS1741</name>
</gene>